<sequence>MKHQEAIKVRRQKKIRAHWQLAISISQLSFHDFPFPKLTFGGRIPPLRLGNPCRKSIILISCKLAFTLKLSSTSGSLRKPSRFPVCNTASCSNICRESQPFQECAVLEGV</sequence>
<gene>
    <name evidence="1" type="ORF">FOYG_01536</name>
</gene>
<protein>
    <submittedName>
        <fullName evidence="1">Uncharacterized protein</fullName>
    </submittedName>
</protein>
<dbReference type="Proteomes" id="UP000030753">
    <property type="component" value="Unassembled WGS sequence"/>
</dbReference>
<evidence type="ECO:0000313" key="2">
    <source>
        <dbReference type="Proteomes" id="UP000030753"/>
    </source>
</evidence>
<reference evidence="1 2" key="1">
    <citation type="submission" date="2011-06" db="EMBL/GenBank/DDBJ databases">
        <title>The Genome Sequence of Fusarium oxysporum FOSC 3-a.</title>
        <authorList>
            <consortium name="The Broad Institute Genome Sequencing Platform"/>
            <person name="Ma L.-J."/>
            <person name="Gale L.R."/>
            <person name="Schwartz D.C."/>
            <person name="Zhou S."/>
            <person name="Corby-Kistler H."/>
            <person name="Young S.K."/>
            <person name="Zeng Q."/>
            <person name="Gargeya S."/>
            <person name="Fitzgerald M."/>
            <person name="Haas B."/>
            <person name="Abouelleil A."/>
            <person name="Alvarado L."/>
            <person name="Arachchi H.M."/>
            <person name="Berlin A."/>
            <person name="Brown A."/>
            <person name="Chapman S.B."/>
            <person name="Chen Z."/>
            <person name="Dunbar C."/>
            <person name="Freedman E."/>
            <person name="Gearin G."/>
            <person name="Gellesch M."/>
            <person name="Goldberg J."/>
            <person name="Griggs A."/>
            <person name="Gujja S."/>
            <person name="Heiman D."/>
            <person name="Howarth C."/>
            <person name="Larson L."/>
            <person name="Lui A."/>
            <person name="MacDonald P.J.P."/>
            <person name="Mehta T."/>
            <person name="Montmayeur A."/>
            <person name="Murphy C."/>
            <person name="Neiman D."/>
            <person name="Pearson M."/>
            <person name="Priest M."/>
            <person name="Roberts A."/>
            <person name="Saif S."/>
            <person name="Shea T."/>
            <person name="Shenoy N."/>
            <person name="Sisk P."/>
            <person name="Stolte C."/>
            <person name="Sykes S."/>
            <person name="Wortman J."/>
            <person name="Nusbaum C."/>
            <person name="Birren B."/>
        </authorList>
    </citation>
    <scope>NUCLEOTIDE SEQUENCE [LARGE SCALE GENOMIC DNA]</scope>
    <source>
        <strain evidence="2">FOSC 3-a</strain>
    </source>
</reference>
<proteinExistence type="predicted"/>
<organism evidence="1 2">
    <name type="scientific">Fusarium oxysporum NRRL 32931</name>
    <dbReference type="NCBI Taxonomy" id="660029"/>
    <lineage>
        <taxon>Eukaryota</taxon>
        <taxon>Fungi</taxon>
        <taxon>Dikarya</taxon>
        <taxon>Ascomycota</taxon>
        <taxon>Pezizomycotina</taxon>
        <taxon>Sordariomycetes</taxon>
        <taxon>Hypocreomycetidae</taxon>
        <taxon>Hypocreales</taxon>
        <taxon>Nectriaceae</taxon>
        <taxon>Fusarium</taxon>
        <taxon>Fusarium oxysporum species complex</taxon>
    </lineage>
</organism>
<evidence type="ECO:0000313" key="1">
    <source>
        <dbReference type="EMBL" id="EWZ02144.1"/>
    </source>
</evidence>
<dbReference type="AlphaFoldDB" id="W9J4F2"/>
<dbReference type="HOGENOM" id="CLU_2171134_0_0_1"/>
<dbReference type="EMBL" id="JH717839">
    <property type="protein sequence ID" value="EWZ02144.1"/>
    <property type="molecule type" value="Genomic_DNA"/>
</dbReference>
<accession>W9J4F2</accession>
<name>W9J4F2_FUSOX</name>